<dbReference type="Gene3D" id="3.30.1490.70">
    <property type="match status" value="1"/>
</dbReference>
<dbReference type="Gene3D" id="3.90.920.10">
    <property type="entry name" value="DNA primase, PRIM domain"/>
    <property type="match status" value="1"/>
</dbReference>
<dbReference type="InterPro" id="IPR014144">
    <property type="entry name" value="LigD_PE_domain"/>
</dbReference>
<dbReference type="GO" id="GO:0006310">
    <property type="term" value="P:DNA recombination"/>
    <property type="evidence" value="ECO:0007669"/>
    <property type="project" value="UniProtKB-KW"/>
</dbReference>
<dbReference type="CDD" id="cd07971">
    <property type="entry name" value="OBF_DNA_ligase_LigD"/>
    <property type="match status" value="1"/>
</dbReference>
<dbReference type="NCBIfam" id="TIGR02776">
    <property type="entry name" value="NHEJ_ligase_prk"/>
    <property type="match status" value="1"/>
</dbReference>
<dbReference type="PANTHER" id="PTHR42705:SF2">
    <property type="entry name" value="BIFUNCTIONAL NON-HOMOLOGOUS END JOINING PROTEIN LIGD"/>
    <property type="match status" value="1"/>
</dbReference>
<dbReference type="SUPFAM" id="SSF56091">
    <property type="entry name" value="DNA ligase/mRNA capping enzyme, catalytic domain"/>
    <property type="match status" value="1"/>
</dbReference>
<evidence type="ECO:0000256" key="15">
    <source>
        <dbReference type="ARBA" id="ARBA00023172"/>
    </source>
</evidence>
<keyword evidence="14" id="KW-0238">DNA-binding</keyword>
<dbReference type="Gene3D" id="3.30.470.30">
    <property type="entry name" value="DNA ligase/mRNA capping enzyme"/>
    <property type="match status" value="1"/>
</dbReference>
<dbReference type="InterPro" id="IPR012310">
    <property type="entry name" value="DNA_ligase_ATP-dep_cent"/>
</dbReference>
<keyword evidence="18" id="KW-0511">Multifunctional enzyme</keyword>
<dbReference type="NCBIfam" id="TIGR02779">
    <property type="entry name" value="NHEJ_ligase_lig"/>
    <property type="match status" value="1"/>
</dbReference>
<dbReference type="RefSeq" id="WP_124320809.1">
    <property type="nucleotide sequence ID" value="NZ_CP027753.1"/>
</dbReference>
<comment type="catalytic activity">
    <reaction evidence="20">
        <text>ATP + (deoxyribonucleotide)n-3'-hydroxyl + 5'-phospho-(deoxyribonucleotide)m = (deoxyribonucleotide)n+m + AMP + diphosphate.</text>
        <dbReference type="EC" id="6.5.1.1"/>
    </reaction>
</comment>
<dbReference type="EC" id="6.5.1.1" evidence="2"/>
<evidence type="ECO:0000256" key="11">
    <source>
        <dbReference type="ARBA" id="ARBA00022839"/>
    </source>
</evidence>
<dbReference type="Proteomes" id="UP000268048">
    <property type="component" value="Chromosome"/>
</dbReference>
<name>A0A3G7TPB2_9PSED</name>
<dbReference type="GO" id="GO:0003887">
    <property type="term" value="F:DNA-directed DNA polymerase activity"/>
    <property type="evidence" value="ECO:0007669"/>
    <property type="project" value="UniProtKB-KW"/>
</dbReference>
<evidence type="ECO:0000256" key="19">
    <source>
        <dbReference type="ARBA" id="ARBA00029943"/>
    </source>
</evidence>
<keyword evidence="3 23" id="KW-0436">Ligase</keyword>
<feature type="region of interest" description="Disordered" evidence="21">
    <location>
        <begin position="519"/>
        <end position="550"/>
    </location>
</feature>
<evidence type="ECO:0000256" key="21">
    <source>
        <dbReference type="SAM" id="MobiDB-lite"/>
    </source>
</evidence>
<proteinExistence type="predicted"/>
<feature type="region of interest" description="Disordered" evidence="21">
    <location>
        <begin position="188"/>
        <end position="211"/>
    </location>
</feature>
<keyword evidence="6" id="KW-0540">Nuclease</keyword>
<keyword evidence="10" id="KW-0378">Hydrolase</keyword>
<evidence type="ECO:0000256" key="14">
    <source>
        <dbReference type="ARBA" id="ARBA00023125"/>
    </source>
</evidence>
<dbReference type="InterPro" id="IPR014145">
    <property type="entry name" value="LigD_pol_dom"/>
</dbReference>
<dbReference type="InterPro" id="IPR033651">
    <property type="entry name" value="PaeLigD_Pol-like"/>
</dbReference>
<keyword evidence="8" id="KW-0547">Nucleotide-binding</keyword>
<evidence type="ECO:0000256" key="5">
    <source>
        <dbReference type="ARBA" id="ARBA00022695"/>
    </source>
</evidence>
<dbReference type="GO" id="GO:0003910">
    <property type="term" value="F:DNA ligase (ATP) activity"/>
    <property type="evidence" value="ECO:0007669"/>
    <property type="project" value="UniProtKB-EC"/>
</dbReference>
<evidence type="ECO:0000313" key="24">
    <source>
        <dbReference type="Proteomes" id="UP000268048"/>
    </source>
</evidence>
<dbReference type="Pfam" id="PF01068">
    <property type="entry name" value="DNA_ligase_A_M"/>
    <property type="match status" value="1"/>
</dbReference>
<keyword evidence="9" id="KW-0227">DNA damage</keyword>
<evidence type="ECO:0000256" key="7">
    <source>
        <dbReference type="ARBA" id="ARBA00022723"/>
    </source>
</evidence>
<evidence type="ECO:0000256" key="20">
    <source>
        <dbReference type="ARBA" id="ARBA00034003"/>
    </source>
</evidence>
<dbReference type="EMBL" id="CP027753">
    <property type="protein sequence ID" value="AZE48965.1"/>
    <property type="molecule type" value="Genomic_DNA"/>
</dbReference>
<dbReference type="Pfam" id="PF21686">
    <property type="entry name" value="LigD_Prim-Pol"/>
    <property type="match status" value="1"/>
</dbReference>
<evidence type="ECO:0000256" key="3">
    <source>
        <dbReference type="ARBA" id="ARBA00022598"/>
    </source>
</evidence>
<evidence type="ECO:0000256" key="6">
    <source>
        <dbReference type="ARBA" id="ARBA00022722"/>
    </source>
</evidence>
<evidence type="ECO:0000256" key="1">
    <source>
        <dbReference type="ARBA" id="ARBA00001936"/>
    </source>
</evidence>
<dbReference type="NCBIfam" id="NF004628">
    <property type="entry name" value="PRK05972.1"/>
    <property type="match status" value="1"/>
</dbReference>
<keyword evidence="11" id="KW-0269">Exonuclease</keyword>
<comment type="cofactor">
    <cofactor evidence="1">
        <name>Mn(2+)</name>
        <dbReference type="ChEBI" id="CHEBI:29035"/>
    </cofactor>
</comment>
<evidence type="ECO:0000256" key="16">
    <source>
        <dbReference type="ARBA" id="ARBA00023204"/>
    </source>
</evidence>
<dbReference type="NCBIfam" id="TIGR02778">
    <property type="entry name" value="ligD_pol"/>
    <property type="match status" value="1"/>
</dbReference>
<dbReference type="InterPro" id="IPR014143">
    <property type="entry name" value="NHEJ_ligase_prk"/>
</dbReference>
<evidence type="ECO:0000256" key="9">
    <source>
        <dbReference type="ARBA" id="ARBA00022763"/>
    </source>
</evidence>
<protein>
    <recommendedName>
        <fullName evidence="2">DNA ligase (ATP)</fullName>
        <ecNumber evidence="2">6.5.1.1</ecNumber>
    </recommendedName>
    <alternativeName>
        <fullName evidence="19">NHEJ DNA polymerase</fullName>
    </alternativeName>
</protein>
<evidence type="ECO:0000256" key="18">
    <source>
        <dbReference type="ARBA" id="ARBA00023268"/>
    </source>
</evidence>
<feature type="compositionally biased region" description="Basic and acidic residues" evidence="21">
    <location>
        <begin position="202"/>
        <end position="211"/>
    </location>
</feature>
<dbReference type="Gene3D" id="2.40.50.140">
    <property type="entry name" value="Nucleic acid-binding proteins"/>
    <property type="match status" value="1"/>
</dbReference>
<dbReference type="InterPro" id="IPR012309">
    <property type="entry name" value="DNA_ligase_ATP-dep_C"/>
</dbReference>
<accession>A0A3G7TPB2</accession>
<gene>
    <name evidence="23" type="ORF">C4K04_3293</name>
</gene>
<keyword evidence="4" id="KW-0808">Transferase</keyword>
<dbReference type="Pfam" id="PF13298">
    <property type="entry name" value="LigD_N"/>
    <property type="match status" value="1"/>
</dbReference>
<dbReference type="PROSITE" id="PS50160">
    <property type="entry name" value="DNA_LIGASE_A3"/>
    <property type="match status" value="1"/>
</dbReference>
<dbReference type="SUPFAM" id="SSF50249">
    <property type="entry name" value="Nucleic acid-binding proteins"/>
    <property type="match status" value="1"/>
</dbReference>
<keyword evidence="16" id="KW-0234">DNA repair</keyword>
<feature type="domain" description="ATP-dependent DNA ligase family profile" evidence="22">
    <location>
        <begin position="314"/>
        <end position="446"/>
    </location>
</feature>
<dbReference type="InterPro" id="IPR012340">
    <property type="entry name" value="NA-bd_OB-fold"/>
</dbReference>
<evidence type="ECO:0000256" key="8">
    <source>
        <dbReference type="ARBA" id="ARBA00022741"/>
    </source>
</evidence>
<dbReference type="InterPro" id="IPR014146">
    <property type="entry name" value="LigD_ligase_dom"/>
</dbReference>
<dbReference type="CDD" id="cd07906">
    <property type="entry name" value="Adenylation_DNA_ligase_LigD_LigC"/>
    <property type="match status" value="1"/>
</dbReference>
<dbReference type="AlphaFoldDB" id="A0A3G7TPB2"/>
<keyword evidence="13" id="KW-0239">DNA-directed DNA polymerase</keyword>
<keyword evidence="5" id="KW-0548">Nucleotidyltransferase</keyword>
<dbReference type="GO" id="GO:0046872">
    <property type="term" value="F:metal ion binding"/>
    <property type="evidence" value="ECO:0007669"/>
    <property type="project" value="UniProtKB-KW"/>
</dbReference>
<evidence type="ECO:0000256" key="17">
    <source>
        <dbReference type="ARBA" id="ARBA00023211"/>
    </source>
</evidence>
<dbReference type="CDD" id="cd04862">
    <property type="entry name" value="PaeLigD_Pol_like"/>
    <property type="match status" value="1"/>
</dbReference>
<evidence type="ECO:0000256" key="13">
    <source>
        <dbReference type="ARBA" id="ARBA00022932"/>
    </source>
</evidence>
<dbReference type="InterPro" id="IPR052171">
    <property type="entry name" value="NHEJ_LigD"/>
</dbReference>
<dbReference type="PANTHER" id="PTHR42705">
    <property type="entry name" value="BIFUNCTIONAL NON-HOMOLOGOUS END JOINING PROTEIN LIGD"/>
    <property type="match status" value="1"/>
</dbReference>
<sequence length="844" mass="93601">MARSLSEYQRKRNFAITSEPAADQASGQSAKAASALRFVIQKHDARNLHYDFRLELGGSLKSWAVPKGPSLDPRQKRLAVHVEDHPLSYGNFEGSIPAGQYGAGDVIVWDHGVWQPHDDPEASYRAGKLKFTLIGEKLGGDWTLVRTHMRGSGDKEQWLLIKEQDARARPSDEYDVVQALPRSVLSGATVGDNKSAKPQATKKAEKKPSEKKAVVLPQSLAPQLATLVDKAPSGDWRYEIKFDGYRILARIQDDEVRLLTRNGHDWTSRLPQQAKALAALKLKDSWLDGEMVVLNDQGLPDFQALQNAFDIGRSVDIIYYLFDAPFLQGEDLRETPVEERRQALKQALGRKSSKVLRFSEAFAAHHQDVLESACALSLEGVIGKRAGSPYVSRRSADWIKLKCRLRQEFVVVGYTRPQGSRSGFGALLLGVNDASGLVYAGRVGTGFDQKTLKQLHERMQELERDSSPLAKPLTAAQARGVHWIEPQLVAEAEFAEWTREQVVRQAAFIALRSDKPASEIVREQPQTSKAVEPRSRSTPARSGKSAAHSVAGVKITHPERVIDQQSGTSKLQLAQFYASIDQQILPHLRDRPVSLLRAPEGVEGEQFFQKHAEHLAIPHIRHLDPALDPGHARLMEIDSTAALIGAVQMGTIELHTWGATHDQIETPDLFVLDLDPDPALPWKSMLEATQLTLSVLDELGLQVFLKTSGGKGMHLIVPLARKADWETVKGFAKAVAQFMAQQLPERITATMGPKNRVGKIFVDYLRNTRGASTVAAYSVRARPGLPVSVPIARGELGDVRHAQQWNVANLSQRLEALTEDPWHGYAHRQRITAKMWQQLGADKP</sequence>
<evidence type="ECO:0000256" key="10">
    <source>
        <dbReference type="ARBA" id="ARBA00022801"/>
    </source>
</evidence>
<organism evidence="23 24">
    <name type="scientific">Pseudomonas chlororaphis</name>
    <dbReference type="NCBI Taxonomy" id="587753"/>
    <lineage>
        <taxon>Bacteria</taxon>
        <taxon>Pseudomonadati</taxon>
        <taxon>Pseudomonadota</taxon>
        <taxon>Gammaproteobacteria</taxon>
        <taxon>Pseudomonadales</taxon>
        <taxon>Pseudomonadaceae</taxon>
        <taxon>Pseudomonas</taxon>
    </lineage>
</organism>
<reference evidence="23 24" key="1">
    <citation type="submission" date="2018-03" db="EMBL/GenBank/DDBJ databases">
        <title>Diversity of phytobeneficial traits revealed by whole-genome analysis of worldwide-isolated phenazine-producing Pseudomonas spp.</title>
        <authorList>
            <person name="Biessy A."/>
            <person name="Novinscak A."/>
            <person name="Blom J."/>
            <person name="Leger G."/>
            <person name="Thomashow L.S."/>
            <person name="Cazorla F.M."/>
            <person name="Josic D."/>
            <person name="Filion M."/>
        </authorList>
    </citation>
    <scope>NUCLEOTIDE SEQUENCE [LARGE SCALE GENOMIC DNA]</scope>
    <source>
        <strain evidence="23 24">B25</strain>
    </source>
</reference>
<keyword evidence="7" id="KW-0479">Metal-binding</keyword>
<evidence type="ECO:0000256" key="2">
    <source>
        <dbReference type="ARBA" id="ARBA00012727"/>
    </source>
</evidence>
<dbReference type="GO" id="GO:0004527">
    <property type="term" value="F:exonuclease activity"/>
    <property type="evidence" value="ECO:0007669"/>
    <property type="project" value="UniProtKB-KW"/>
</dbReference>
<dbReference type="Pfam" id="PF04679">
    <property type="entry name" value="DNA_ligase_A_C"/>
    <property type="match status" value="1"/>
</dbReference>
<evidence type="ECO:0000256" key="12">
    <source>
        <dbReference type="ARBA" id="ARBA00022840"/>
    </source>
</evidence>
<keyword evidence="17" id="KW-0464">Manganese</keyword>
<evidence type="ECO:0000313" key="23">
    <source>
        <dbReference type="EMBL" id="AZE48965.1"/>
    </source>
</evidence>
<dbReference type="GO" id="GO:0003677">
    <property type="term" value="F:DNA binding"/>
    <property type="evidence" value="ECO:0007669"/>
    <property type="project" value="UniProtKB-KW"/>
</dbReference>
<keyword evidence="12" id="KW-0067">ATP-binding</keyword>
<dbReference type="NCBIfam" id="TIGR02777">
    <property type="entry name" value="LigD_PE_dom"/>
    <property type="match status" value="1"/>
</dbReference>
<evidence type="ECO:0000256" key="4">
    <source>
        <dbReference type="ARBA" id="ARBA00022679"/>
    </source>
</evidence>
<keyword evidence="15" id="KW-0233">DNA recombination</keyword>
<dbReference type="GO" id="GO:0005524">
    <property type="term" value="F:ATP binding"/>
    <property type="evidence" value="ECO:0007669"/>
    <property type="project" value="UniProtKB-KW"/>
</dbReference>
<dbReference type="GO" id="GO:0006281">
    <property type="term" value="P:DNA repair"/>
    <property type="evidence" value="ECO:0007669"/>
    <property type="project" value="UniProtKB-KW"/>
</dbReference>
<evidence type="ECO:0000259" key="22">
    <source>
        <dbReference type="PROSITE" id="PS50160"/>
    </source>
</evidence>